<sequence>MVFLRRRDWEVPRISGERDQDGWYHYRGAAFAQVAPVKDAMSDAPEYFVDLEDRSADPIAREDFLGSITFATKDGTSWDVGLNDGHFGALYDEDHELWEDEEDDHDLVTTFLEEQPHVRSAIHPDREIYGVTIAGHRPASEVVAGVYRAMTLAHTELRART</sequence>
<gene>
    <name evidence="1" type="ORF">L1785_11905</name>
</gene>
<dbReference type="Proteomes" id="UP001165405">
    <property type="component" value="Unassembled WGS sequence"/>
</dbReference>
<dbReference type="EMBL" id="JAKGSG010000034">
    <property type="protein sequence ID" value="MCF4121686.1"/>
    <property type="molecule type" value="Genomic_DNA"/>
</dbReference>
<name>A0AA41QFG5_9MICO</name>
<protein>
    <submittedName>
        <fullName evidence="1">Uncharacterized protein</fullName>
    </submittedName>
</protein>
<evidence type="ECO:0000313" key="1">
    <source>
        <dbReference type="EMBL" id="MCF4121686.1"/>
    </source>
</evidence>
<reference evidence="1" key="1">
    <citation type="submission" date="2022-01" db="EMBL/GenBank/DDBJ databases">
        <title>Antribacter sp. nov., isolated from Guizhou of China.</title>
        <authorList>
            <person name="Chengliang C."/>
            <person name="Ya Z."/>
        </authorList>
    </citation>
    <scope>NUCLEOTIDE SEQUENCE</scope>
    <source>
        <strain evidence="1">KLBMP 9083</strain>
    </source>
</reference>
<keyword evidence="2" id="KW-1185">Reference proteome</keyword>
<dbReference type="AlphaFoldDB" id="A0AA41QFG5"/>
<organism evidence="1 2">
    <name type="scientific">Antribacter soli</name>
    <dbReference type="NCBI Taxonomy" id="2910976"/>
    <lineage>
        <taxon>Bacteria</taxon>
        <taxon>Bacillati</taxon>
        <taxon>Actinomycetota</taxon>
        <taxon>Actinomycetes</taxon>
        <taxon>Micrococcales</taxon>
        <taxon>Promicromonosporaceae</taxon>
        <taxon>Antribacter</taxon>
    </lineage>
</organism>
<accession>A0AA41QFG5</accession>
<dbReference type="RefSeq" id="WP_236089484.1">
    <property type="nucleotide sequence ID" value="NZ_JAKGSG010000034.1"/>
</dbReference>
<comment type="caution">
    <text evidence="1">The sequence shown here is derived from an EMBL/GenBank/DDBJ whole genome shotgun (WGS) entry which is preliminary data.</text>
</comment>
<proteinExistence type="predicted"/>
<evidence type="ECO:0000313" key="2">
    <source>
        <dbReference type="Proteomes" id="UP001165405"/>
    </source>
</evidence>